<evidence type="ECO:0000313" key="9">
    <source>
        <dbReference type="Proteomes" id="UP000037069"/>
    </source>
</evidence>
<feature type="non-terminal residue" evidence="8">
    <location>
        <position position="239"/>
    </location>
</feature>
<feature type="compositionally biased region" description="Polar residues" evidence="6">
    <location>
        <begin position="199"/>
        <end position="221"/>
    </location>
</feature>
<dbReference type="InterPro" id="IPR013087">
    <property type="entry name" value="Znf_C2H2_type"/>
</dbReference>
<gene>
    <name evidence="8" type="ORF">FF38_12188</name>
</gene>
<evidence type="ECO:0000256" key="2">
    <source>
        <dbReference type="ARBA" id="ARBA00022737"/>
    </source>
</evidence>
<dbReference type="GO" id="GO:0008270">
    <property type="term" value="F:zinc ion binding"/>
    <property type="evidence" value="ECO:0007669"/>
    <property type="project" value="UniProtKB-KW"/>
</dbReference>
<evidence type="ECO:0000259" key="7">
    <source>
        <dbReference type="PROSITE" id="PS50157"/>
    </source>
</evidence>
<dbReference type="GO" id="GO:0005634">
    <property type="term" value="C:nucleus"/>
    <property type="evidence" value="ECO:0007669"/>
    <property type="project" value="TreeGrafter"/>
</dbReference>
<evidence type="ECO:0000256" key="5">
    <source>
        <dbReference type="PROSITE-ProRule" id="PRU00042"/>
    </source>
</evidence>
<dbReference type="STRING" id="7375.A0A0L0BPX1"/>
<feature type="region of interest" description="Disordered" evidence="6">
    <location>
        <begin position="173"/>
        <end position="239"/>
    </location>
</feature>
<dbReference type="PROSITE" id="PS50157">
    <property type="entry name" value="ZINC_FINGER_C2H2_2"/>
    <property type="match status" value="1"/>
</dbReference>
<name>A0A0L0BPX1_LUCCU</name>
<organism evidence="8 9">
    <name type="scientific">Lucilia cuprina</name>
    <name type="common">Green bottle fly</name>
    <name type="synonym">Australian sheep blowfly</name>
    <dbReference type="NCBI Taxonomy" id="7375"/>
    <lineage>
        <taxon>Eukaryota</taxon>
        <taxon>Metazoa</taxon>
        <taxon>Ecdysozoa</taxon>
        <taxon>Arthropoda</taxon>
        <taxon>Hexapoda</taxon>
        <taxon>Insecta</taxon>
        <taxon>Pterygota</taxon>
        <taxon>Neoptera</taxon>
        <taxon>Endopterygota</taxon>
        <taxon>Diptera</taxon>
        <taxon>Brachycera</taxon>
        <taxon>Muscomorpha</taxon>
        <taxon>Oestroidea</taxon>
        <taxon>Calliphoridae</taxon>
        <taxon>Luciliinae</taxon>
        <taxon>Lucilia</taxon>
    </lineage>
</organism>
<evidence type="ECO:0000256" key="1">
    <source>
        <dbReference type="ARBA" id="ARBA00022723"/>
    </source>
</evidence>
<evidence type="ECO:0000256" key="3">
    <source>
        <dbReference type="ARBA" id="ARBA00022771"/>
    </source>
</evidence>
<evidence type="ECO:0000256" key="4">
    <source>
        <dbReference type="ARBA" id="ARBA00022833"/>
    </source>
</evidence>
<dbReference type="Proteomes" id="UP000037069">
    <property type="component" value="Unassembled WGS sequence"/>
</dbReference>
<dbReference type="AlphaFoldDB" id="A0A0L0BPX1"/>
<reference evidence="8 9" key="1">
    <citation type="journal article" date="2015" name="Nat. Commun.">
        <title>Lucilia cuprina genome unlocks parasitic fly biology to underpin future interventions.</title>
        <authorList>
            <person name="Anstead C.A."/>
            <person name="Korhonen P.K."/>
            <person name="Young N.D."/>
            <person name="Hall R.S."/>
            <person name="Jex A.R."/>
            <person name="Murali S.C."/>
            <person name="Hughes D.S."/>
            <person name="Lee S.F."/>
            <person name="Perry T."/>
            <person name="Stroehlein A.J."/>
            <person name="Ansell B.R."/>
            <person name="Breugelmans B."/>
            <person name="Hofmann A."/>
            <person name="Qu J."/>
            <person name="Dugan S."/>
            <person name="Lee S.L."/>
            <person name="Chao H."/>
            <person name="Dinh H."/>
            <person name="Han Y."/>
            <person name="Doddapaneni H.V."/>
            <person name="Worley K.C."/>
            <person name="Muzny D.M."/>
            <person name="Ioannidis P."/>
            <person name="Waterhouse R.M."/>
            <person name="Zdobnov E.M."/>
            <person name="James P.J."/>
            <person name="Bagnall N.H."/>
            <person name="Kotze A.C."/>
            <person name="Gibbs R.A."/>
            <person name="Richards S."/>
            <person name="Batterham P."/>
            <person name="Gasser R.B."/>
        </authorList>
    </citation>
    <scope>NUCLEOTIDE SEQUENCE [LARGE SCALE GENOMIC DNA]</scope>
    <source>
        <strain evidence="8 9">LS</strain>
        <tissue evidence="8">Full body</tissue>
    </source>
</reference>
<comment type="caution">
    <text evidence="8">The sequence shown here is derived from an EMBL/GenBank/DDBJ whole genome shotgun (WGS) entry which is preliminary data.</text>
</comment>
<keyword evidence="9" id="KW-1185">Reference proteome</keyword>
<feature type="region of interest" description="Disordered" evidence="6">
    <location>
        <begin position="139"/>
        <end position="158"/>
    </location>
</feature>
<keyword evidence="3 5" id="KW-0863">Zinc-finger</keyword>
<keyword evidence="1" id="KW-0479">Metal-binding</keyword>
<accession>A0A0L0BPX1</accession>
<evidence type="ECO:0000256" key="6">
    <source>
        <dbReference type="SAM" id="MobiDB-lite"/>
    </source>
</evidence>
<dbReference type="Gene3D" id="3.30.160.60">
    <property type="entry name" value="Classic Zinc Finger"/>
    <property type="match status" value="1"/>
</dbReference>
<proteinExistence type="predicted"/>
<dbReference type="InterPro" id="IPR051580">
    <property type="entry name" value="ZnF-Chromatin_assoc"/>
</dbReference>
<protein>
    <recommendedName>
        <fullName evidence="7">C2H2-type domain-containing protein</fullName>
    </recommendedName>
</protein>
<dbReference type="PANTHER" id="PTHR23057:SF0">
    <property type="entry name" value="JUXTAPOSED WITH ANOTHER ZINC FINGER PROTEIN 1"/>
    <property type="match status" value="1"/>
</dbReference>
<sequence length="239" mass="26508">MIVKNCASWVSHSSVKVPIEVVYGRPVVRGHPPRESENTDLNPPDGDDLTDEEDWRVLNRPYKCAVIGCGKRYKNSNGIKYHNLHGHKNDTLITHDDGSVSLSTDITTIKRIVMFKPYVCPLCVIPKASWFTRKPSIEPPPFDEDIRPPQIFPPQYNSIPGVTNYSERYEEYMHAKESSSGDGESESTLSGSSSTAETDSTNSGNNDLLASESIVDSNMNNEVPIPVGTSEEGRPIFSH</sequence>
<feature type="compositionally biased region" description="Low complexity" evidence="6">
    <location>
        <begin position="180"/>
        <end position="198"/>
    </location>
</feature>
<keyword evidence="4" id="KW-0862">Zinc</keyword>
<dbReference type="EMBL" id="JRES01001563">
    <property type="protein sequence ID" value="KNC22056.1"/>
    <property type="molecule type" value="Genomic_DNA"/>
</dbReference>
<evidence type="ECO:0000313" key="8">
    <source>
        <dbReference type="EMBL" id="KNC22056.1"/>
    </source>
</evidence>
<dbReference type="PROSITE" id="PS00028">
    <property type="entry name" value="ZINC_FINGER_C2H2_1"/>
    <property type="match status" value="1"/>
</dbReference>
<feature type="domain" description="C2H2-type" evidence="7">
    <location>
        <begin position="62"/>
        <end position="92"/>
    </location>
</feature>
<dbReference type="PANTHER" id="PTHR23057">
    <property type="entry name" value="JUXTAPOSED WITH ANOTHER ZINC FINGER PROTEIN 1"/>
    <property type="match status" value="1"/>
</dbReference>
<feature type="region of interest" description="Disordered" evidence="6">
    <location>
        <begin position="29"/>
        <end position="52"/>
    </location>
</feature>
<keyword evidence="2" id="KW-0677">Repeat</keyword>